<gene>
    <name evidence="4" type="ORF">R1sor_003881</name>
</gene>
<evidence type="ECO:0000313" key="4">
    <source>
        <dbReference type="EMBL" id="KAL3685859.1"/>
    </source>
</evidence>
<dbReference type="InterPro" id="IPR036063">
    <property type="entry name" value="Smr_dom_sf"/>
</dbReference>
<dbReference type="AlphaFoldDB" id="A0ABD3H5R1"/>
<feature type="compositionally biased region" description="Polar residues" evidence="1">
    <location>
        <begin position="179"/>
        <end position="193"/>
    </location>
</feature>
<feature type="region of interest" description="Disordered" evidence="1">
    <location>
        <begin position="177"/>
        <end position="198"/>
    </location>
</feature>
<dbReference type="EMBL" id="JBJQOH010000006">
    <property type="protein sequence ID" value="KAL3685859.1"/>
    <property type="molecule type" value="Genomic_DNA"/>
</dbReference>
<evidence type="ECO:0000313" key="5">
    <source>
        <dbReference type="Proteomes" id="UP001633002"/>
    </source>
</evidence>
<name>A0ABD3H5R1_9MARC</name>
<organism evidence="4 5">
    <name type="scientific">Riccia sorocarpa</name>
    <dbReference type="NCBI Taxonomy" id="122646"/>
    <lineage>
        <taxon>Eukaryota</taxon>
        <taxon>Viridiplantae</taxon>
        <taxon>Streptophyta</taxon>
        <taxon>Embryophyta</taxon>
        <taxon>Marchantiophyta</taxon>
        <taxon>Marchantiopsida</taxon>
        <taxon>Marchantiidae</taxon>
        <taxon>Marchantiales</taxon>
        <taxon>Ricciaceae</taxon>
        <taxon>Riccia</taxon>
    </lineage>
</organism>
<dbReference type="InterPro" id="IPR013899">
    <property type="entry name" value="DUF1771"/>
</dbReference>
<dbReference type="Pfam" id="PF24767">
    <property type="entry name" value="UBA_At5g58720"/>
    <property type="match status" value="1"/>
</dbReference>
<protein>
    <recommendedName>
        <fullName evidence="6">Smr domain-containing protein</fullName>
    </recommendedName>
</protein>
<evidence type="ECO:0000259" key="3">
    <source>
        <dbReference type="PROSITE" id="PS51140"/>
    </source>
</evidence>
<evidence type="ECO:0000259" key="2">
    <source>
        <dbReference type="PROSITE" id="PS50828"/>
    </source>
</evidence>
<evidence type="ECO:0008006" key="6">
    <source>
        <dbReference type="Google" id="ProtNLM"/>
    </source>
</evidence>
<sequence length="673" mass="73559">MSGISVQSPFSEGIDLMACDGKWGQGSWLHQKSTPPISQKVKQPEEELHAETETLSLLLKVFPGISLHNIAEAYTQAEGDANYAAELLAVRSQNSPFPDKEQSVQRIVSQNGIFETNKNQPLESGYHFEKRSNQIDGIGTQNLLPIGSRELPEVYNHSGRPPEVDFCGPFGTAEWAEQPTGQPKFTNGRTVGSNGRNGNNETNNAAGNCARNGTGNAYLGNGSTLLPGWKGFGNGSNKLSAVSGTVSCHRQRRNGFSQADKDWREGDEALVCGKQKKKKKATGINVCEDMANLTDSYNQRAAEEFLHSMLGDGLELGIDVVRDVLEHFSGDTNKALETLLHMASTSPGFQFNEVPEEECDGETVQVTPPLLPNDDVSTINSASADSSDFNHVLSKLHNSFPSVEINFLSEVLLASDCSYGDAVQALKEAGMNPVKEKVSTRVDPAEVLQALFKNEPRKENVSPIEQPSTPVGEPYTVVAGRARSRNLVPVSDTKAAPTKVHDEYERHRGSANDHWTTMKRYFQEAAAAHSRGDRVLASVLSEKGQLFKGLAREASQRASETIFHVKNRDIENNITIDLHAQHVQEAFRLLKLHLRSLSSISSVHTLTVITGHGSHSASGRARIKPALTQYLVKKGIQWEEPNAGCLVIKMLDVKKANYPAHERSSSDSSDEDQ</sequence>
<keyword evidence="5" id="KW-1185">Reference proteome</keyword>
<reference evidence="4 5" key="1">
    <citation type="submission" date="2024-09" db="EMBL/GenBank/DDBJ databases">
        <title>Chromosome-scale assembly of Riccia sorocarpa.</title>
        <authorList>
            <person name="Paukszto L."/>
        </authorList>
    </citation>
    <scope>NUCLEOTIDE SEQUENCE [LARGE SCALE GENOMIC DNA]</scope>
    <source>
        <strain evidence="4">LP-2024</strain>
        <tissue evidence="4">Aerial parts of the thallus</tissue>
    </source>
</reference>
<feature type="domain" description="CUE" evidence="3">
    <location>
        <begin position="388"/>
        <end position="431"/>
    </location>
</feature>
<dbReference type="PROSITE" id="PS50828">
    <property type="entry name" value="SMR"/>
    <property type="match status" value="1"/>
</dbReference>
<dbReference type="PROSITE" id="PS51140">
    <property type="entry name" value="CUE"/>
    <property type="match status" value="1"/>
</dbReference>
<comment type="caution">
    <text evidence="4">The sequence shown here is derived from an EMBL/GenBank/DDBJ whole genome shotgun (WGS) entry which is preliminary data.</text>
</comment>
<proteinExistence type="predicted"/>
<accession>A0ABD3H5R1</accession>
<dbReference type="Gene3D" id="3.30.1370.110">
    <property type="match status" value="1"/>
</dbReference>
<dbReference type="InterPro" id="IPR002625">
    <property type="entry name" value="Smr_dom"/>
</dbReference>
<dbReference type="PANTHER" id="PTHR47676:SF1">
    <property type="entry name" value="SMR DOMAIN-CONTAINING PROTEIN"/>
    <property type="match status" value="1"/>
</dbReference>
<dbReference type="InterPro" id="IPR055319">
    <property type="entry name" value="At5g58720-like"/>
</dbReference>
<dbReference type="SMART" id="SM01162">
    <property type="entry name" value="DUF1771"/>
    <property type="match status" value="1"/>
</dbReference>
<dbReference type="Proteomes" id="UP001633002">
    <property type="component" value="Unassembled WGS sequence"/>
</dbReference>
<dbReference type="InterPro" id="IPR003892">
    <property type="entry name" value="CUE"/>
</dbReference>
<feature type="domain" description="Smr" evidence="2">
    <location>
        <begin position="576"/>
        <end position="651"/>
    </location>
</feature>
<dbReference type="PANTHER" id="PTHR47676">
    <property type="entry name" value="OS01G0225100 PROTEIN"/>
    <property type="match status" value="1"/>
</dbReference>
<evidence type="ECO:0000256" key="1">
    <source>
        <dbReference type="SAM" id="MobiDB-lite"/>
    </source>
</evidence>
<dbReference type="SMART" id="SM00463">
    <property type="entry name" value="SMR"/>
    <property type="match status" value="1"/>
</dbReference>
<dbReference type="InterPro" id="IPR056254">
    <property type="entry name" value="At5g58720/SDE5-like_UBA-like"/>
</dbReference>
<dbReference type="Pfam" id="PF08590">
    <property type="entry name" value="DUF1771"/>
    <property type="match status" value="1"/>
</dbReference>
<dbReference type="SUPFAM" id="SSF160443">
    <property type="entry name" value="SMR domain-like"/>
    <property type="match status" value="1"/>
</dbReference>